<feature type="chain" id="PRO_5047491570" description="DsbC family protein" evidence="1">
    <location>
        <begin position="20"/>
        <end position="263"/>
    </location>
</feature>
<dbReference type="Proteomes" id="UP001218788">
    <property type="component" value="Unassembled WGS sequence"/>
</dbReference>
<evidence type="ECO:0000256" key="1">
    <source>
        <dbReference type="SAM" id="SignalP"/>
    </source>
</evidence>
<name>A0ABT5L7G6_9ALTE</name>
<keyword evidence="1" id="KW-0732">Signal</keyword>
<comment type="caution">
    <text evidence="2">The sequence shown here is derived from an EMBL/GenBank/DDBJ whole genome shotgun (WGS) entry which is preliminary data.</text>
</comment>
<sequence>MKKLLVAAALALLSVCSSAQELSNAASLPDDLKTLMEDARPDQKVYREEVKENLEKKGRVIGIRELPMKKLFFVEAENGSYVISADGRFVMDGMLKDVWHRKTIRTLQDAEKVQRTPVSNIGFKPEEQLAHFVIGNPDLPRSGVAFVDPMSAYTVKFLQHIQENESEYNWTVVLMPMVGGSNSMDRARKLWCAVDKEQAKNDLINGTSESYSDLEGGCSEQPIQMAKYMASLFQIEQLPHIIREDGLSIGGFPVEFDKWYAQP</sequence>
<gene>
    <name evidence="2" type="ORF">OIK42_19670</name>
</gene>
<dbReference type="EMBL" id="JAQQXP010000004">
    <property type="protein sequence ID" value="MDC8832979.1"/>
    <property type="molecule type" value="Genomic_DNA"/>
</dbReference>
<dbReference type="RefSeq" id="WP_273642885.1">
    <property type="nucleotide sequence ID" value="NZ_JAQQXP010000004.1"/>
</dbReference>
<evidence type="ECO:0008006" key="4">
    <source>
        <dbReference type="Google" id="ProtNLM"/>
    </source>
</evidence>
<feature type="signal peptide" evidence="1">
    <location>
        <begin position="1"/>
        <end position="19"/>
    </location>
</feature>
<accession>A0ABT5L7G6</accession>
<organism evidence="2 3">
    <name type="scientific">Alteromonas gilva</name>
    <dbReference type="NCBI Taxonomy" id="2987522"/>
    <lineage>
        <taxon>Bacteria</taxon>
        <taxon>Pseudomonadati</taxon>
        <taxon>Pseudomonadota</taxon>
        <taxon>Gammaproteobacteria</taxon>
        <taxon>Alteromonadales</taxon>
        <taxon>Alteromonadaceae</taxon>
        <taxon>Alteromonas/Salinimonas group</taxon>
        <taxon>Alteromonas</taxon>
    </lineage>
</organism>
<keyword evidence="3" id="KW-1185">Reference proteome</keyword>
<evidence type="ECO:0000313" key="2">
    <source>
        <dbReference type="EMBL" id="MDC8832979.1"/>
    </source>
</evidence>
<proteinExistence type="predicted"/>
<protein>
    <recommendedName>
        <fullName evidence="4">DsbC family protein</fullName>
    </recommendedName>
</protein>
<dbReference type="Gene3D" id="3.40.30.10">
    <property type="entry name" value="Glutaredoxin"/>
    <property type="match status" value="1"/>
</dbReference>
<evidence type="ECO:0000313" key="3">
    <source>
        <dbReference type="Proteomes" id="UP001218788"/>
    </source>
</evidence>
<reference evidence="2 3" key="1">
    <citation type="submission" date="2022-10" db="EMBL/GenBank/DDBJ databases">
        <title>Alteromonas sp. chi3 Genome sequencing.</title>
        <authorList>
            <person name="Park S."/>
        </authorList>
    </citation>
    <scope>NUCLEOTIDE SEQUENCE [LARGE SCALE GENOMIC DNA]</scope>
    <source>
        <strain evidence="3">chi3</strain>
    </source>
</reference>